<dbReference type="STRING" id="272123.Anacy_5546"/>
<proteinExistence type="predicted"/>
<evidence type="ECO:0000259" key="4">
    <source>
        <dbReference type="Pfam" id="PF04055"/>
    </source>
</evidence>
<dbReference type="SUPFAM" id="SSF102114">
    <property type="entry name" value="Radical SAM enzymes"/>
    <property type="match status" value="1"/>
</dbReference>
<dbReference type="Gene3D" id="3.80.30.30">
    <property type="match status" value="1"/>
</dbReference>
<dbReference type="InterPro" id="IPR040086">
    <property type="entry name" value="MJ0683-like"/>
</dbReference>
<evidence type="ECO:0000313" key="6">
    <source>
        <dbReference type="Proteomes" id="UP000010474"/>
    </source>
</evidence>
<dbReference type="AlphaFoldDB" id="K9ZNP6"/>
<dbReference type="PATRIC" id="fig|272123.3.peg.6000"/>
<name>K9ZNP6_ANACC</name>
<keyword evidence="3" id="KW-0411">Iron-sulfur</keyword>
<dbReference type="CDD" id="cd01335">
    <property type="entry name" value="Radical_SAM"/>
    <property type="match status" value="1"/>
</dbReference>
<dbReference type="SFLD" id="SFLDG01084">
    <property type="entry name" value="Uncharacterised_Radical_SAM_Su"/>
    <property type="match status" value="1"/>
</dbReference>
<dbReference type="Proteomes" id="UP000010474">
    <property type="component" value="Chromosome"/>
</dbReference>
<evidence type="ECO:0000256" key="2">
    <source>
        <dbReference type="ARBA" id="ARBA00023004"/>
    </source>
</evidence>
<dbReference type="PANTHER" id="PTHR43432">
    <property type="entry name" value="SLR0285 PROTEIN"/>
    <property type="match status" value="1"/>
</dbReference>
<gene>
    <name evidence="5" type="ordered locus">Anacy_5546</name>
</gene>
<dbReference type="eggNOG" id="COG1533">
    <property type="taxonomic scope" value="Bacteria"/>
</dbReference>
<dbReference type="GO" id="GO:0051536">
    <property type="term" value="F:iron-sulfur cluster binding"/>
    <property type="evidence" value="ECO:0007669"/>
    <property type="project" value="UniProtKB-KW"/>
</dbReference>
<sequence>MGLFILINMVKAQYEGYSEETPTKFVREQFGNTNVYAQNAKSLLTKATGFIAAYDFTLNPYRGCQYGCNYCYAAAFSPNTKMRQDWGKWVIFKENAAEVLEKELEKWYRKNPNQPPSIYMSSVTDPYQPLESKHQLTRRLLEIMLDVRDNGYPTPTLVIQTRSPIITRDIDYLQRFQHLRINMSIPTGSEAVRRDFEPRSPSIKARLNAINKIKESIDSFKGFIPKLSITITPLLPTLPIDEDAFIKKLAIADRVVIQDFHPNNNRSLVAGTRQEAEEVKQKYAWWYDSEQLSYQRFKEKLVSQLPGVEIKEGKDGFGYE</sequence>
<dbReference type="PANTHER" id="PTHR43432:SF3">
    <property type="entry name" value="SLR0285 PROTEIN"/>
    <property type="match status" value="1"/>
</dbReference>
<keyword evidence="6" id="KW-1185">Reference proteome</keyword>
<evidence type="ECO:0000256" key="3">
    <source>
        <dbReference type="ARBA" id="ARBA00023014"/>
    </source>
</evidence>
<dbReference type="HOGENOM" id="CLU_015525_2_2_3"/>
<dbReference type="GO" id="GO:0003824">
    <property type="term" value="F:catalytic activity"/>
    <property type="evidence" value="ECO:0007669"/>
    <property type="project" value="InterPro"/>
</dbReference>
<evidence type="ECO:0000313" key="5">
    <source>
        <dbReference type="EMBL" id="AFZ60858.1"/>
    </source>
</evidence>
<dbReference type="GO" id="GO:0046872">
    <property type="term" value="F:metal ion binding"/>
    <property type="evidence" value="ECO:0007669"/>
    <property type="project" value="UniProtKB-KW"/>
</dbReference>
<accession>K9ZNP6</accession>
<protein>
    <submittedName>
        <fullName evidence="5">Radical SAM domain protein</fullName>
    </submittedName>
</protein>
<dbReference type="Pfam" id="PF04055">
    <property type="entry name" value="Radical_SAM"/>
    <property type="match status" value="1"/>
</dbReference>
<dbReference type="InterPro" id="IPR058240">
    <property type="entry name" value="rSAM_sf"/>
</dbReference>
<dbReference type="InterPro" id="IPR007197">
    <property type="entry name" value="rSAM"/>
</dbReference>
<dbReference type="EMBL" id="CP003659">
    <property type="protein sequence ID" value="AFZ60858.1"/>
    <property type="molecule type" value="Genomic_DNA"/>
</dbReference>
<organism evidence="5 6">
    <name type="scientific">Anabaena cylindrica (strain ATCC 27899 / PCC 7122)</name>
    <dbReference type="NCBI Taxonomy" id="272123"/>
    <lineage>
        <taxon>Bacteria</taxon>
        <taxon>Bacillati</taxon>
        <taxon>Cyanobacteriota</taxon>
        <taxon>Cyanophyceae</taxon>
        <taxon>Nostocales</taxon>
        <taxon>Nostocaceae</taxon>
        <taxon>Anabaena</taxon>
    </lineage>
</organism>
<keyword evidence="1" id="KW-0479">Metal-binding</keyword>
<dbReference type="KEGG" id="acy:Anacy_5546"/>
<reference evidence="6" key="1">
    <citation type="journal article" date="2013" name="Proc. Natl. Acad. Sci. U.S.A.">
        <title>Improving the coverage of the cyanobacterial phylum using diversity-driven genome sequencing.</title>
        <authorList>
            <person name="Shih P.M."/>
            <person name="Wu D."/>
            <person name="Latifi A."/>
            <person name="Axen S.D."/>
            <person name="Fewer D.P."/>
            <person name="Talla E."/>
            <person name="Calteau A."/>
            <person name="Cai F."/>
            <person name="Tandeau de Marsac N."/>
            <person name="Rippka R."/>
            <person name="Herdman M."/>
            <person name="Sivonen K."/>
            <person name="Coursin T."/>
            <person name="Laurent T."/>
            <person name="Goodwin L."/>
            <person name="Nolan M."/>
            <person name="Davenport K.W."/>
            <person name="Han C.S."/>
            <person name="Rubin E.M."/>
            <person name="Eisen J.A."/>
            <person name="Woyke T."/>
            <person name="Gugger M."/>
            <person name="Kerfeld C.A."/>
        </authorList>
    </citation>
    <scope>NUCLEOTIDE SEQUENCE [LARGE SCALE GENOMIC DNA]</scope>
    <source>
        <strain evidence="6">ATCC 27899 / PCC 7122</strain>
    </source>
</reference>
<evidence type="ECO:0000256" key="1">
    <source>
        <dbReference type="ARBA" id="ARBA00022723"/>
    </source>
</evidence>
<keyword evidence="2" id="KW-0408">Iron</keyword>
<dbReference type="SFLD" id="SFLDS00029">
    <property type="entry name" value="Radical_SAM"/>
    <property type="match status" value="1"/>
</dbReference>
<feature type="domain" description="Radical SAM core" evidence="4">
    <location>
        <begin position="59"/>
        <end position="228"/>
    </location>
</feature>